<name>A0AAX0BNV5_9FIRM</name>
<evidence type="ECO:0000313" key="1">
    <source>
        <dbReference type="EMBL" id="NSC76992.1"/>
    </source>
</evidence>
<dbReference type="Proteomes" id="UP001193756">
    <property type="component" value="Unassembled WGS sequence"/>
</dbReference>
<protein>
    <recommendedName>
        <fullName evidence="3">HD domain-containing protein</fullName>
    </recommendedName>
</protein>
<dbReference type="EMBL" id="JAAIMP010000007">
    <property type="protein sequence ID" value="NSC76992.1"/>
    <property type="molecule type" value="Genomic_DNA"/>
</dbReference>
<evidence type="ECO:0008006" key="3">
    <source>
        <dbReference type="Google" id="ProtNLM"/>
    </source>
</evidence>
<evidence type="ECO:0000313" key="2">
    <source>
        <dbReference type="Proteomes" id="UP001193756"/>
    </source>
</evidence>
<dbReference type="AlphaFoldDB" id="A0AAX0BNV5"/>
<dbReference type="RefSeq" id="WP_173844208.1">
    <property type="nucleotide sequence ID" value="NZ_JAAIMP010000007.1"/>
</dbReference>
<proteinExistence type="predicted"/>
<gene>
    <name evidence="1" type="ORF">G4312_06750</name>
</gene>
<reference evidence="1" key="1">
    <citation type="journal article" date="2020" name="Cell Host Microbe">
        <title>Functional and Genomic Variation between Human-Derived Isolates of Lachnospiraceae Reveals Inter- and Intra-Species Diversity.</title>
        <authorList>
            <person name="Sorbara M.T."/>
            <person name="Littmann E.R."/>
            <person name="Fontana E."/>
            <person name="Moody T.U."/>
            <person name="Kohout C.E."/>
            <person name="Gjonbalaj M."/>
            <person name="Eaton V."/>
            <person name="Seok R."/>
            <person name="Leiner I.M."/>
            <person name="Pamer E.G."/>
        </authorList>
    </citation>
    <scope>NUCLEOTIDE SEQUENCE</scope>
    <source>
        <strain evidence="1">MSK.16.45</strain>
    </source>
</reference>
<accession>A0AAX0BNV5</accession>
<organism evidence="1 2">
    <name type="scientific">Agathobacter rectalis</name>
    <dbReference type="NCBI Taxonomy" id="39491"/>
    <lineage>
        <taxon>Bacteria</taxon>
        <taxon>Bacillati</taxon>
        <taxon>Bacillota</taxon>
        <taxon>Clostridia</taxon>
        <taxon>Lachnospirales</taxon>
        <taxon>Lachnospiraceae</taxon>
        <taxon>Agathobacter</taxon>
    </lineage>
</organism>
<comment type="caution">
    <text evidence="1">The sequence shown here is derived from an EMBL/GenBank/DDBJ whole genome shotgun (WGS) entry which is preliminary data.</text>
</comment>
<sequence length="521" mass="62019">MTNKDLQLLEEIVNTDIPNLIPKFMNEAFNNGTREIEHPLDCTVTEKLKEISSKMRDEDDDYRIFCFADDIKDIWKLVIQKSIKCLRYFDTREPYIEYPSKHPVAYGVEELSDYFDKYISFESMLYGGGKYYRDHVIHVFRVWLLGLQCLLDDDGKYLKKIEIQRDVEINCFEKISIWSMIALTHDLGYPLEKAQGIIDRTKDMMKCFISNPTVSMDLSFNGIQTNMNDFVVRFISSKMIEVNNKCPKEECDEIERRYVARIQPKYYNKFQKSLERYNHGILSAIILYKLLRYFLESDFNINEDYQFGQEEARQFYIHREILRAVASHTCRDIYHLDMLSFSFLLIVVDDAQEWGRKRISELYVNKDSSYEFCSIVPSFDVHESQHRDETIKIHSFKAKEKFSFKNESDLRDTFLSLYKQCRGYKEIFRDGQDTIRRNFNFEKQCDISFENTKSVNFVVQLIISYDDRPRFTITVSGDTPRALNKFGVKYFEEIFKPYMVEKLESSSKEYSNTYEIIDQSE</sequence>
<reference evidence="1" key="2">
    <citation type="submission" date="2020-02" db="EMBL/GenBank/DDBJ databases">
        <authorList>
            <person name="Littmann E."/>
            <person name="Sorbara M."/>
        </authorList>
    </citation>
    <scope>NUCLEOTIDE SEQUENCE</scope>
    <source>
        <strain evidence="1">MSK.16.45</strain>
    </source>
</reference>